<name>A0A367UIT1_9PROT</name>
<protein>
    <submittedName>
        <fullName evidence="1">Uncharacterized protein</fullName>
    </submittedName>
</protein>
<accession>A0A367UIT1</accession>
<evidence type="ECO:0000313" key="1">
    <source>
        <dbReference type="EMBL" id="RCK07553.1"/>
    </source>
</evidence>
<organism evidence="1 2">
    <name type="scientific">Thalassospira xianhensis MCCC 1A02616</name>
    <dbReference type="NCBI Taxonomy" id="1177929"/>
    <lineage>
        <taxon>Bacteria</taxon>
        <taxon>Pseudomonadati</taxon>
        <taxon>Pseudomonadota</taxon>
        <taxon>Alphaproteobacteria</taxon>
        <taxon>Rhodospirillales</taxon>
        <taxon>Thalassospiraceae</taxon>
        <taxon>Thalassospira</taxon>
    </lineage>
</organism>
<evidence type="ECO:0000313" key="2">
    <source>
        <dbReference type="Proteomes" id="UP000252419"/>
    </source>
</evidence>
<keyword evidence="2" id="KW-1185">Reference proteome</keyword>
<dbReference type="AlphaFoldDB" id="A0A367UIT1"/>
<dbReference type="RefSeq" id="WP_114120007.1">
    <property type="nucleotide sequence ID" value="NZ_JPWA01000001.1"/>
</dbReference>
<gene>
    <name evidence="1" type="ORF">TH5_00260</name>
</gene>
<dbReference type="EMBL" id="JPWA01000001">
    <property type="protein sequence ID" value="RCK07553.1"/>
    <property type="molecule type" value="Genomic_DNA"/>
</dbReference>
<sequence>MRTKPIRGLRGQDENFKIPVRSDHFIQLVDRFGAQATEIGLNLTLPDGAYQEAVGYLDVLMLSENKKSEDMPPAPVKLQLKPEYFIVSMIPSTSQDVVTCEVPSLDEARVQVAAWKRCFRSPDNPAPRFDCCAVYPDGLTVQFDLYAPDEQLVALDSSGQRDDRFRPARYDLSFAVDASATADLVPPCLFIDYFDHPYIGQDVSIEQPDIFDSSDDLATWEKPFGVLFSDGEPLIYVDTKEEAESVVNTWRLWNNIDPLAPDKEPLFSEEELTKYFPDIAIQTASTSLTM</sequence>
<proteinExistence type="predicted"/>
<dbReference type="Proteomes" id="UP000252419">
    <property type="component" value="Unassembled WGS sequence"/>
</dbReference>
<comment type="caution">
    <text evidence="1">The sequence shown here is derived from an EMBL/GenBank/DDBJ whole genome shotgun (WGS) entry which is preliminary data.</text>
</comment>
<reference evidence="1 2" key="1">
    <citation type="submission" date="2014-07" db="EMBL/GenBank/DDBJ databases">
        <title>Draft genome sequence of Thalassospira xianhensis P-4 (MCCC 1A02616).</title>
        <authorList>
            <person name="Lai Q."/>
            <person name="Shao Z."/>
        </authorList>
    </citation>
    <scope>NUCLEOTIDE SEQUENCE [LARGE SCALE GENOMIC DNA]</scope>
    <source>
        <strain evidence="1 2">MCCC 1A02616</strain>
    </source>
</reference>